<accession>A0ABS4YXI6</accession>
<sequence length="203" mass="22723">MAHAPKLSALAMAALGLLAERDMHPYEMYQVLVHRHEDRLLKVRPGTLYHAVGRLADSGLVEATGTVKDGNRPERTNYAILPAGRERLNAALRQLLAEPVEEYPRFPQALSEAHNLPPGEVVELLDRRLAALAEELADLDSHGRTAQSRNVPEFLWIDVGYKQHLLRAEMAWLQDLNARIADGSLPWVFAAAEKQKLIESFQP</sequence>
<dbReference type="Gene3D" id="1.10.10.10">
    <property type="entry name" value="Winged helix-like DNA-binding domain superfamily/Winged helix DNA-binding domain"/>
    <property type="match status" value="1"/>
</dbReference>
<evidence type="ECO:0000313" key="2">
    <source>
        <dbReference type="EMBL" id="MBP2413280.1"/>
    </source>
</evidence>
<keyword evidence="3" id="KW-1185">Reference proteome</keyword>
<keyword evidence="2" id="KW-0238">DNA-binding</keyword>
<dbReference type="Proteomes" id="UP000711614">
    <property type="component" value="Unassembled WGS sequence"/>
</dbReference>
<dbReference type="RefSeq" id="WP_209680428.1">
    <property type="nucleotide sequence ID" value="NZ_JAGIOI010000001.1"/>
</dbReference>
<dbReference type="InterPro" id="IPR005149">
    <property type="entry name" value="Tscrpt_reg_PadR_N"/>
</dbReference>
<dbReference type="PANTHER" id="PTHR33169">
    <property type="entry name" value="PADR-FAMILY TRANSCRIPTIONAL REGULATOR"/>
    <property type="match status" value="1"/>
</dbReference>
<dbReference type="GO" id="GO:0003677">
    <property type="term" value="F:DNA binding"/>
    <property type="evidence" value="ECO:0007669"/>
    <property type="project" value="UniProtKB-KW"/>
</dbReference>
<dbReference type="Pfam" id="PF03551">
    <property type="entry name" value="PadR"/>
    <property type="match status" value="1"/>
</dbReference>
<dbReference type="PANTHER" id="PTHR33169:SF27">
    <property type="entry name" value="TRANSCRIPTIONAL REGULATOR PADR FAMILY PROTEIN"/>
    <property type="match status" value="1"/>
</dbReference>
<organism evidence="2 3">
    <name type="scientific">Arthrobacter stackebrandtii</name>
    <dbReference type="NCBI Taxonomy" id="272161"/>
    <lineage>
        <taxon>Bacteria</taxon>
        <taxon>Bacillati</taxon>
        <taxon>Actinomycetota</taxon>
        <taxon>Actinomycetes</taxon>
        <taxon>Micrococcales</taxon>
        <taxon>Micrococcaceae</taxon>
        <taxon>Arthrobacter</taxon>
    </lineage>
</organism>
<dbReference type="InterPro" id="IPR052509">
    <property type="entry name" value="Metal_resp_DNA-bind_regulator"/>
</dbReference>
<name>A0ABS4YXI6_9MICC</name>
<dbReference type="EMBL" id="JAGIOI010000001">
    <property type="protein sequence ID" value="MBP2413280.1"/>
    <property type="molecule type" value="Genomic_DNA"/>
</dbReference>
<gene>
    <name evidence="2" type="ORF">JOF48_002079</name>
</gene>
<reference evidence="2 3" key="1">
    <citation type="submission" date="2021-03" db="EMBL/GenBank/DDBJ databases">
        <title>Sequencing the genomes of 1000 actinobacteria strains.</title>
        <authorList>
            <person name="Klenk H.-P."/>
        </authorList>
    </citation>
    <scope>NUCLEOTIDE SEQUENCE [LARGE SCALE GENOMIC DNA]</scope>
    <source>
        <strain evidence="2 3">DSM 16005</strain>
    </source>
</reference>
<protein>
    <submittedName>
        <fullName evidence="2">DNA-binding PadR family transcriptional regulator</fullName>
    </submittedName>
</protein>
<dbReference type="InterPro" id="IPR036390">
    <property type="entry name" value="WH_DNA-bd_sf"/>
</dbReference>
<evidence type="ECO:0000259" key="1">
    <source>
        <dbReference type="Pfam" id="PF03551"/>
    </source>
</evidence>
<feature type="domain" description="Transcription regulator PadR N-terminal" evidence="1">
    <location>
        <begin position="15"/>
        <end position="89"/>
    </location>
</feature>
<comment type="caution">
    <text evidence="2">The sequence shown here is derived from an EMBL/GenBank/DDBJ whole genome shotgun (WGS) entry which is preliminary data.</text>
</comment>
<evidence type="ECO:0000313" key="3">
    <source>
        <dbReference type="Proteomes" id="UP000711614"/>
    </source>
</evidence>
<proteinExistence type="predicted"/>
<dbReference type="SUPFAM" id="SSF46785">
    <property type="entry name" value="Winged helix' DNA-binding domain"/>
    <property type="match status" value="1"/>
</dbReference>
<dbReference type="InterPro" id="IPR036388">
    <property type="entry name" value="WH-like_DNA-bd_sf"/>
</dbReference>